<name>A0A917V4K7_9HYPH</name>
<dbReference type="Pfam" id="PF17284">
    <property type="entry name" value="Spermine_synt_N"/>
    <property type="match status" value="1"/>
</dbReference>
<dbReference type="InterPro" id="IPR030373">
    <property type="entry name" value="PABS_CS"/>
</dbReference>
<keyword evidence="4 5" id="KW-0620">Polyamine biosynthesis</keyword>
<dbReference type="Proteomes" id="UP000600449">
    <property type="component" value="Unassembled WGS sequence"/>
</dbReference>
<sequence length="291" mass="31420">MLSFTEAIHDGWGQVFRVDRLVHYEKTEHQELVVFDNASFGRVLALDGIVQLTERDHHVYHEMIAHVPILAHGAVREVLVIGGGDGGVLREALRHEDVRVTLVEIDARVIETARTHLPFVSAGAFDHPLAEIVVGDGLAYVRDTDRRYDVIVVDSTDPVGPAAALFGEGFYRDCARCLVPGGVLVTQAGVPFFQGDQVAAAQALLGSLFEHATLYLASVPTYTGGPIALGFASNADLVPGDVRTIASRARATGLATRYWAPDVHVGAFALPPEVRRLVGAGRAWAETDDQQ</sequence>
<feature type="binding site" evidence="5">
    <location>
        <position position="104"/>
    </location>
    <ligand>
        <name>S-methyl-5'-thioadenosine</name>
        <dbReference type="ChEBI" id="CHEBI:17509"/>
    </ligand>
</feature>
<dbReference type="NCBIfam" id="TIGR00417">
    <property type="entry name" value="speE"/>
    <property type="match status" value="1"/>
</dbReference>
<evidence type="ECO:0000256" key="3">
    <source>
        <dbReference type="ARBA" id="ARBA00023066"/>
    </source>
</evidence>
<protein>
    <recommendedName>
        <fullName evidence="5">Polyamine aminopropyltransferase</fullName>
    </recommendedName>
    <alternativeName>
        <fullName evidence="5">Putrescine aminopropyltransferase</fullName>
        <shortName evidence="5">PAPT</shortName>
    </alternativeName>
    <alternativeName>
        <fullName evidence="5">Spermidine synthase</fullName>
        <shortName evidence="5">SPDS</shortName>
        <shortName evidence="5">SPDSY</shortName>
        <ecNumber evidence="5">2.5.1.16</ecNumber>
    </alternativeName>
</protein>
<comment type="subunit">
    <text evidence="5">Homodimer or homotetramer.</text>
</comment>
<dbReference type="EC" id="2.5.1.16" evidence="5"/>
<evidence type="ECO:0000313" key="11">
    <source>
        <dbReference type="Proteomes" id="UP000600449"/>
    </source>
</evidence>
<feature type="active site" description="Proton acceptor" evidence="5 6">
    <location>
        <position position="154"/>
    </location>
</feature>
<feature type="domain" description="PABS" evidence="9">
    <location>
        <begin position="1"/>
        <end position="234"/>
    </location>
</feature>
<evidence type="ECO:0000256" key="6">
    <source>
        <dbReference type="PROSITE-ProRule" id="PRU00354"/>
    </source>
</evidence>
<dbReference type="RefSeq" id="WP_188913334.1">
    <property type="nucleotide sequence ID" value="NZ_BMMF01000006.1"/>
</dbReference>
<comment type="similarity">
    <text evidence="1 5 7">Belongs to the spermidine/spermine synthase family.</text>
</comment>
<evidence type="ECO:0000256" key="4">
    <source>
        <dbReference type="ARBA" id="ARBA00023115"/>
    </source>
</evidence>
<comment type="caution">
    <text evidence="10">The sequence shown here is derived from an EMBL/GenBank/DDBJ whole genome shotgun (WGS) entry which is preliminary data.</text>
</comment>
<dbReference type="InterPro" id="IPR030374">
    <property type="entry name" value="PABS"/>
</dbReference>
<dbReference type="CDD" id="cd02440">
    <property type="entry name" value="AdoMet_MTases"/>
    <property type="match status" value="1"/>
</dbReference>
<evidence type="ECO:0000256" key="5">
    <source>
        <dbReference type="HAMAP-Rule" id="MF_00198"/>
    </source>
</evidence>
<evidence type="ECO:0000256" key="1">
    <source>
        <dbReference type="ARBA" id="ARBA00007867"/>
    </source>
</evidence>
<gene>
    <name evidence="5 10" type="primary">speE</name>
    <name evidence="10" type="ORF">GCM10011322_24750</name>
</gene>
<comment type="function">
    <text evidence="5">Catalyzes the irreversible transfer of a propylamine group from the amino donor S-adenosylmethioninamine (decarboxy-AdoMet) to putrescine (1,4-diaminobutane) to yield spermidine.</text>
</comment>
<dbReference type="Gene3D" id="3.40.50.150">
    <property type="entry name" value="Vaccinia Virus protein VP39"/>
    <property type="match status" value="1"/>
</dbReference>
<organism evidence="10 11">
    <name type="scientific">Salinarimonas ramus</name>
    <dbReference type="NCBI Taxonomy" id="690164"/>
    <lineage>
        <taxon>Bacteria</taxon>
        <taxon>Pseudomonadati</taxon>
        <taxon>Pseudomonadota</taxon>
        <taxon>Alphaproteobacteria</taxon>
        <taxon>Hyphomicrobiales</taxon>
        <taxon>Salinarimonadaceae</taxon>
        <taxon>Salinarimonas</taxon>
    </lineage>
</organism>
<evidence type="ECO:0000313" key="10">
    <source>
        <dbReference type="EMBL" id="GGK36802.1"/>
    </source>
</evidence>
<dbReference type="InterPro" id="IPR035246">
    <property type="entry name" value="Spermidine_synt_N"/>
</dbReference>
<dbReference type="PROSITE" id="PS01330">
    <property type="entry name" value="PABS_1"/>
    <property type="match status" value="1"/>
</dbReference>
<dbReference type="PANTHER" id="PTHR11558">
    <property type="entry name" value="SPERMIDINE/SPERMINE SYNTHASE"/>
    <property type="match status" value="1"/>
</dbReference>
<dbReference type="PANTHER" id="PTHR11558:SF11">
    <property type="entry name" value="SPERMIDINE SYNTHASE"/>
    <property type="match status" value="1"/>
</dbReference>
<accession>A0A917V4K7</accession>
<comment type="catalytic activity">
    <reaction evidence="5 8">
        <text>S-adenosyl 3-(methylsulfanyl)propylamine + putrescine = S-methyl-5'-thioadenosine + spermidine + H(+)</text>
        <dbReference type="Rhea" id="RHEA:12721"/>
        <dbReference type="ChEBI" id="CHEBI:15378"/>
        <dbReference type="ChEBI" id="CHEBI:17509"/>
        <dbReference type="ChEBI" id="CHEBI:57443"/>
        <dbReference type="ChEBI" id="CHEBI:57834"/>
        <dbReference type="ChEBI" id="CHEBI:326268"/>
        <dbReference type="EC" id="2.5.1.16"/>
    </reaction>
</comment>
<feature type="binding site" evidence="5">
    <location>
        <position position="85"/>
    </location>
    <ligand>
        <name>spermidine</name>
        <dbReference type="ChEBI" id="CHEBI:57834"/>
    </ligand>
</feature>
<feature type="binding site" evidence="5">
    <location>
        <position position="61"/>
    </location>
    <ligand>
        <name>spermidine</name>
        <dbReference type="ChEBI" id="CHEBI:57834"/>
    </ligand>
</feature>
<dbReference type="EMBL" id="BMMF01000006">
    <property type="protein sequence ID" value="GGK36802.1"/>
    <property type="molecule type" value="Genomic_DNA"/>
</dbReference>
<dbReference type="Pfam" id="PF01564">
    <property type="entry name" value="Spermine_synth"/>
    <property type="match status" value="1"/>
</dbReference>
<keyword evidence="2 5" id="KW-0808">Transferase</keyword>
<dbReference type="SUPFAM" id="SSF53335">
    <property type="entry name" value="S-adenosyl-L-methionine-dependent methyltransferases"/>
    <property type="match status" value="1"/>
</dbReference>
<feature type="binding site" evidence="5">
    <location>
        <position position="161"/>
    </location>
    <ligand>
        <name>S-methyl-5'-thioadenosine</name>
        <dbReference type="ChEBI" id="CHEBI:17509"/>
    </ligand>
</feature>
<comment type="pathway">
    <text evidence="5">Amine and polyamine biosynthesis; spermidine biosynthesis; spermidine from putrescine: step 1/1.</text>
</comment>
<dbReference type="GO" id="GO:0005829">
    <property type="term" value="C:cytosol"/>
    <property type="evidence" value="ECO:0007669"/>
    <property type="project" value="TreeGrafter"/>
</dbReference>
<dbReference type="InterPro" id="IPR001045">
    <property type="entry name" value="Spermi_synthase"/>
</dbReference>
<evidence type="ECO:0000256" key="7">
    <source>
        <dbReference type="RuleBase" id="RU003836"/>
    </source>
</evidence>
<dbReference type="InterPro" id="IPR037163">
    <property type="entry name" value="Spermidine_synt_N_sf"/>
</dbReference>
<evidence type="ECO:0000256" key="8">
    <source>
        <dbReference type="RuleBase" id="RU003837"/>
    </source>
</evidence>
<feature type="binding site" evidence="5">
    <location>
        <begin position="154"/>
        <end position="157"/>
    </location>
    <ligand>
        <name>spermidine</name>
        <dbReference type="ChEBI" id="CHEBI:57834"/>
    </ligand>
</feature>
<keyword evidence="11" id="KW-1185">Reference proteome</keyword>
<dbReference type="HAMAP" id="MF_00198">
    <property type="entry name" value="Spermidine_synth"/>
    <property type="match status" value="1"/>
</dbReference>
<evidence type="ECO:0000256" key="2">
    <source>
        <dbReference type="ARBA" id="ARBA00022679"/>
    </source>
</evidence>
<feature type="binding site" evidence="5">
    <location>
        <begin position="136"/>
        <end position="137"/>
    </location>
    <ligand>
        <name>S-methyl-5'-thioadenosine</name>
        <dbReference type="ChEBI" id="CHEBI:17509"/>
    </ligand>
</feature>
<proteinExistence type="inferred from homology"/>
<dbReference type="GO" id="GO:0004766">
    <property type="term" value="F:spermidine synthase activity"/>
    <property type="evidence" value="ECO:0007669"/>
    <property type="project" value="UniProtKB-UniRule"/>
</dbReference>
<evidence type="ECO:0000259" key="9">
    <source>
        <dbReference type="PROSITE" id="PS51006"/>
    </source>
</evidence>
<dbReference type="AlphaFoldDB" id="A0A917V4K7"/>
<reference evidence="10 11" key="1">
    <citation type="journal article" date="2014" name="Int. J. Syst. Evol. Microbiol.">
        <title>Complete genome sequence of Corynebacterium casei LMG S-19264T (=DSM 44701T), isolated from a smear-ripened cheese.</title>
        <authorList>
            <consortium name="US DOE Joint Genome Institute (JGI-PGF)"/>
            <person name="Walter F."/>
            <person name="Albersmeier A."/>
            <person name="Kalinowski J."/>
            <person name="Ruckert C."/>
        </authorList>
    </citation>
    <scope>NUCLEOTIDE SEQUENCE [LARGE SCALE GENOMIC DNA]</scope>
    <source>
        <strain evidence="10 11">CGMCC 1.9161</strain>
    </source>
</reference>
<dbReference type="InterPro" id="IPR029063">
    <property type="entry name" value="SAM-dependent_MTases_sf"/>
</dbReference>
<feature type="binding site" evidence="5">
    <location>
        <position position="30"/>
    </location>
    <ligand>
        <name>S-methyl-5'-thioadenosine</name>
        <dbReference type="ChEBI" id="CHEBI:17509"/>
    </ligand>
</feature>
<keyword evidence="3 5" id="KW-0745">Spermidine biosynthesis</keyword>
<dbReference type="GO" id="GO:0008295">
    <property type="term" value="P:spermidine biosynthetic process"/>
    <property type="evidence" value="ECO:0007669"/>
    <property type="project" value="UniProtKB-UniRule"/>
</dbReference>
<dbReference type="Gene3D" id="2.30.140.10">
    <property type="entry name" value="Spermidine synthase, tetramerisation domain"/>
    <property type="match status" value="1"/>
</dbReference>
<dbReference type="PROSITE" id="PS51006">
    <property type="entry name" value="PABS_2"/>
    <property type="match status" value="1"/>
</dbReference>
<dbReference type="NCBIfam" id="NF002010">
    <property type="entry name" value="PRK00811.1"/>
    <property type="match status" value="1"/>
</dbReference>